<dbReference type="OrthoDB" id="1732171at2759"/>
<dbReference type="EMBL" id="KK914302">
    <property type="protein sequence ID" value="KDP42373.1"/>
    <property type="molecule type" value="Genomic_DNA"/>
</dbReference>
<evidence type="ECO:0000313" key="3">
    <source>
        <dbReference type="Proteomes" id="UP000027138"/>
    </source>
</evidence>
<sequence>MIEIDTDSSPLVVGAQGSMENNEGDPLVLPSGPVTRSRAKRYGAAISLYVQVQITQELHDVAFNKCCEELEGIPRLVILLVACEVGVARMC</sequence>
<name>A0A067L570_JATCU</name>
<dbReference type="Proteomes" id="UP000027138">
    <property type="component" value="Unassembled WGS sequence"/>
</dbReference>
<feature type="region of interest" description="Disordered" evidence="1">
    <location>
        <begin position="1"/>
        <end position="30"/>
    </location>
</feature>
<accession>A0A067L570</accession>
<evidence type="ECO:0000313" key="2">
    <source>
        <dbReference type="EMBL" id="KDP42373.1"/>
    </source>
</evidence>
<protein>
    <submittedName>
        <fullName evidence="2">Uncharacterized protein</fullName>
    </submittedName>
</protein>
<keyword evidence="3" id="KW-1185">Reference proteome</keyword>
<gene>
    <name evidence="2" type="ORF">JCGZ_01949</name>
</gene>
<organism evidence="2 3">
    <name type="scientific">Jatropha curcas</name>
    <name type="common">Barbados nut</name>
    <dbReference type="NCBI Taxonomy" id="180498"/>
    <lineage>
        <taxon>Eukaryota</taxon>
        <taxon>Viridiplantae</taxon>
        <taxon>Streptophyta</taxon>
        <taxon>Embryophyta</taxon>
        <taxon>Tracheophyta</taxon>
        <taxon>Spermatophyta</taxon>
        <taxon>Magnoliopsida</taxon>
        <taxon>eudicotyledons</taxon>
        <taxon>Gunneridae</taxon>
        <taxon>Pentapetalae</taxon>
        <taxon>rosids</taxon>
        <taxon>fabids</taxon>
        <taxon>Malpighiales</taxon>
        <taxon>Euphorbiaceae</taxon>
        <taxon>Crotonoideae</taxon>
        <taxon>Jatropheae</taxon>
        <taxon>Jatropha</taxon>
    </lineage>
</organism>
<dbReference type="AlphaFoldDB" id="A0A067L570"/>
<reference evidence="2 3" key="1">
    <citation type="journal article" date="2014" name="PLoS ONE">
        <title>Global Analysis of Gene Expression Profiles in Physic Nut (Jatropha curcas L.) Seedlings Exposed to Salt Stress.</title>
        <authorList>
            <person name="Zhang L."/>
            <person name="Zhang C."/>
            <person name="Wu P."/>
            <person name="Chen Y."/>
            <person name="Li M."/>
            <person name="Jiang H."/>
            <person name="Wu G."/>
        </authorList>
    </citation>
    <scope>NUCLEOTIDE SEQUENCE [LARGE SCALE GENOMIC DNA]</scope>
    <source>
        <strain evidence="3">cv. GZQX0401</strain>
        <tissue evidence="2">Young leaves</tissue>
    </source>
</reference>
<proteinExistence type="predicted"/>
<evidence type="ECO:0000256" key="1">
    <source>
        <dbReference type="SAM" id="MobiDB-lite"/>
    </source>
</evidence>